<dbReference type="Gene3D" id="2.30.30.230">
    <property type="entry name" value="Fumarylacetoacetase, N-terminal domain"/>
    <property type="match status" value="1"/>
</dbReference>
<dbReference type="SUPFAM" id="SSF56529">
    <property type="entry name" value="FAH"/>
    <property type="match status" value="1"/>
</dbReference>
<feature type="binding site" evidence="13">
    <location>
        <position position="118"/>
    </location>
    <ligand>
        <name>Ca(2+)</name>
        <dbReference type="ChEBI" id="CHEBI:29108"/>
    </ligand>
</feature>
<evidence type="ECO:0000256" key="10">
    <source>
        <dbReference type="ARBA" id="ARBA00023232"/>
    </source>
</evidence>
<dbReference type="InterPro" id="IPR005959">
    <property type="entry name" value="Fumarylacetoacetase"/>
</dbReference>
<comment type="pathway">
    <text evidence="3">Amino-acid degradation; L-phenylalanine degradation; acetoacetate and fumarate from L-phenylalanine: step 6/6.</text>
</comment>
<dbReference type="FunFam" id="3.90.850.10:FF:000011">
    <property type="entry name" value="Fumarylacetoacetase"/>
    <property type="match status" value="1"/>
</dbReference>
<dbReference type="Pfam" id="PF09298">
    <property type="entry name" value="FAA_hydrolase_N"/>
    <property type="match status" value="1"/>
</dbReference>
<dbReference type="EMBL" id="CP070496">
    <property type="protein sequence ID" value="QSB05080.1"/>
    <property type="molecule type" value="Genomic_DNA"/>
</dbReference>
<evidence type="ECO:0000259" key="15">
    <source>
        <dbReference type="Pfam" id="PF09298"/>
    </source>
</evidence>
<dbReference type="NCBIfam" id="TIGR01266">
    <property type="entry name" value="fum_ac_acetase"/>
    <property type="match status" value="1"/>
</dbReference>
<dbReference type="RefSeq" id="WP_213171081.1">
    <property type="nucleotide sequence ID" value="NZ_CP070496.1"/>
</dbReference>
<dbReference type="InterPro" id="IPR015377">
    <property type="entry name" value="Fumarylacetoacetase_N"/>
</dbReference>
<sequence length="403" mass="43181">MTWVDAAEGGFGVHHLPYGAFSTTDDTSVRLGVRIGDHVLDLRKLAANGLVDTAVAAALSTETLNAFMSLGRSAWDATRSRLQEILTDATFQTDVSPLLTPVGDVSLHMPFDPADYVDFYSSEHHATNVGRMFRPDGDALMPNWKHIPIGYHGRSGTLIPSGSDIVRPTGQRRTPDGDIIFGASVRLDIEAEVGFVVGVPSQRGQRVSVDDFADVVFGTVLVNDWSARDIQAWEYQPLGPFLGKSFATSIGSWVTPLAALSAAQVPAPTQDPQVQPYLAEANRYAYDLSISVEWNGTTVANPPFASMYWTPAQQLAHLTVNGASVRSGDFYASGTVSGPEKEQRGSFLELSWAGKEPVKLDDGSTRTFLEDGDTVVLKATAPGPDGSVIELGEVSGTIKPALS</sequence>
<keyword evidence="7 13" id="KW-0106">Calcium</keyword>
<evidence type="ECO:0000256" key="8">
    <source>
        <dbReference type="ARBA" id="ARBA00022842"/>
    </source>
</evidence>
<keyword evidence="6 16" id="KW-0378">Hydrolase</keyword>
<dbReference type="SUPFAM" id="SSF63433">
    <property type="entry name" value="Fumarylacetoacetate hydrolase, FAH, N-terminal domain"/>
    <property type="match status" value="1"/>
</dbReference>
<dbReference type="PANTHER" id="PTHR43069">
    <property type="entry name" value="FUMARYLACETOACETASE"/>
    <property type="match status" value="1"/>
</dbReference>
<organism evidence="16 17">
    <name type="scientific">Natronoglycomyces albus</name>
    <dbReference type="NCBI Taxonomy" id="2811108"/>
    <lineage>
        <taxon>Bacteria</taxon>
        <taxon>Bacillati</taxon>
        <taxon>Actinomycetota</taxon>
        <taxon>Actinomycetes</taxon>
        <taxon>Glycomycetales</taxon>
        <taxon>Glycomycetaceae</taxon>
        <taxon>Natronoglycomyces</taxon>
    </lineage>
</organism>
<evidence type="ECO:0000256" key="9">
    <source>
        <dbReference type="ARBA" id="ARBA00022878"/>
    </source>
</evidence>
<feature type="binding site" evidence="12">
    <location>
        <position position="134"/>
    </location>
    <ligand>
        <name>substrate</name>
    </ligand>
</feature>
<keyword evidence="10" id="KW-0585">Phenylalanine catabolism</keyword>
<feature type="binding site" evidence="12">
    <location>
        <position position="335"/>
    </location>
    <ligand>
        <name>substrate</name>
    </ligand>
</feature>
<evidence type="ECO:0000259" key="14">
    <source>
        <dbReference type="Pfam" id="PF01557"/>
    </source>
</evidence>
<dbReference type="InterPro" id="IPR036663">
    <property type="entry name" value="Fumarylacetoacetase_C_sf"/>
</dbReference>
<accession>A0A895XS41</accession>
<keyword evidence="5 13" id="KW-0479">Metal-binding</keyword>
<evidence type="ECO:0000256" key="12">
    <source>
        <dbReference type="PIRSR" id="PIRSR605959-2"/>
    </source>
</evidence>
<evidence type="ECO:0000256" key="6">
    <source>
        <dbReference type="ARBA" id="ARBA00022801"/>
    </source>
</evidence>
<feature type="binding site" evidence="12">
    <location>
        <position position="235"/>
    </location>
    <ligand>
        <name>substrate</name>
    </ligand>
</feature>
<dbReference type="InterPro" id="IPR011234">
    <property type="entry name" value="Fumarylacetoacetase-like_C"/>
</dbReference>
<protein>
    <recommendedName>
        <fullName evidence="4">fumarylacetoacetase</fullName>
        <ecNumber evidence="4">3.7.1.2</ecNumber>
    </recommendedName>
</protein>
<dbReference type="Pfam" id="PF01557">
    <property type="entry name" value="FAA_hydrolase"/>
    <property type="match status" value="1"/>
</dbReference>
<evidence type="ECO:0000313" key="16">
    <source>
        <dbReference type="EMBL" id="QSB05080.1"/>
    </source>
</evidence>
<feature type="binding site" evidence="13">
    <location>
        <position position="244"/>
    </location>
    <ligand>
        <name>Mg(2+)</name>
        <dbReference type="ChEBI" id="CHEBI:18420"/>
    </ligand>
</feature>
<dbReference type="GO" id="GO:0046872">
    <property type="term" value="F:metal ion binding"/>
    <property type="evidence" value="ECO:0007669"/>
    <property type="project" value="UniProtKB-KW"/>
</dbReference>
<evidence type="ECO:0000256" key="3">
    <source>
        <dbReference type="ARBA" id="ARBA00004782"/>
    </source>
</evidence>
<feature type="binding site" evidence="13">
    <location>
        <position position="224"/>
    </location>
    <ligand>
        <name>Mg(2+)</name>
        <dbReference type="ChEBI" id="CHEBI:18420"/>
    </ligand>
</feature>
<evidence type="ECO:0000256" key="5">
    <source>
        <dbReference type="ARBA" id="ARBA00022723"/>
    </source>
</evidence>
<evidence type="ECO:0000256" key="4">
    <source>
        <dbReference type="ARBA" id="ARBA00012094"/>
    </source>
</evidence>
<comment type="cofactor">
    <cofactor evidence="1 13">
        <name>Ca(2+)</name>
        <dbReference type="ChEBI" id="CHEBI:29108"/>
    </cofactor>
</comment>
<feature type="binding site" evidence="12">
    <location>
        <position position="120"/>
    </location>
    <ligand>
        <name>substrate</name>
    </ligand>
</feature>
<dbReference type="GO" id="GO:0004334">
    <property type="term" value="F:fumarylacetoacetase activity"/>
    <property type="evidence" value="ECO:0007669"/>
    <property type="project" value="UniProtKB-EC"/>
</dbReference>
<dbReference type="EC" id="3.7.1.2" evidence="4"/>
<feature type="binding site" evidence="13">
    <location>
        <position position="224"/>
    </location>
    <ligand>
        <name>Ca(2+)</name>
        <dbReference type="ChEBI" id="CHEBI:29108"/>
    </ligand>
</feature>
<evidence type="ECO:0000313" key="17">
    <source>
        <dbReference type="Proteomes" id="UP000662939"/>
    </source>
</evidence>
<proteinExistence type="predicted"/>
<feature type="binding site" evidence="12">
    <location>
        <position position="231"/>
    </location>
    <ligand>
        <name>substrate</name>
    </ligand>
</feature>
<dbReference type="KEGG" id="nav:JQS30_15175"/>
<feature type="domain" description="Fumarylacetoacetase-like C-terminal" evidence="14">
    <location>
        <begin position="117"/>
        <end position="380"/>
    </location>
</feature>
<keyword evidence="17" id="KW-1185">Reference proteome</keyword>
<dbReference type="AlphaFoldDB" id="A0A895XS41"/>
<dbReference type="PANTHER" id="PTHR43069:SF2">
    <property type="entry name" value="FUMARYLACETOACETASE"/>
    <property type="match status" value="1"/>
</dbReference>
<dbReference type="GO" id="GO:0006572">
    <property type="term" value="P:L-tyrosine catabolic process"/>
    <property type="evidence" value="ECO:0007669"/>
    <property type="project" value="UniProtKB-KW"/>
</dbReference>
<keyword evidence="8 13" id="KW-0460">Magnesium</keyword>
<dbReference type="UniPathway" id="UPA00139">
    <property type="reaction ID" value="UER00341"/>
</dbReference>
<gene>
    <name evidence="16" type="primary">fahA</name>
    <name evidence="16" type="ORF">JQS30_15175</name>
</gene>
<evidence type="ECO:0000256" key="11">
    <source>
        <dbReference type="PIRSR" id="PIRSR605959-1"/>
    </source>
</evidence>
<evidence type="ECO:0000256" key="7">
    <source>
        <dbReference type="ARBA" id="ARBA00022837"/>
    </source>
</evidence>
<evidence type="ECO:0000256" key="13">
    <source>
        <dbReference type="PIRSR" id="PIRSR605959-3"/>
    </source>
</evidence>
<dbReference type="GO" id="GO:1902000">
    <property type="term" value="P:homogentisate catabolic process"/>
    <property type="evidence" value="ECO:0007669"/>
    <property type="project" value="TreeGrafter"/>
</dbReference>
<feature type="binding site" evidence="13">
    <location>
        <position position="192"/>
    </location>
    <ligand>
        <name>Ca(2+)</name>
        <dbReference type="ChEBI" id="CHEBI:29108"/>
    </ligand>
</feature>
<dbReference type="Gene3D" id="3.90.850.10">
    <property type="entry name" value="Fumarylacetoacetase-like, C-terminal domain"/>
    <property type="match status" value="1"/>
</dbReference>
<dbReference type="InterPro" id="IPR036462">
    <property type="entry name" value="Fumarylacetoacetase_N_sf"/>
</dbReference>
<reference evidence="16" key="1">
    <citation type="submission" date="2021-02" db="EMBL/GenBank/DDBJ databases">
        <title>Natronoglycomyces albus gen. nov., sp. nov, a haloalkaliphilic actinobacterium from a soda solonchak soil.</title>
        <authorList>
            <person name="Sorokin D.Y."/>
            <person name="Khijniak T.V."/>
            <person name="Zakharycheva A.P."/>
            <person name="Boueva O.V."/>
            <person name="Ariskina E.V."/>
            <person name="Hahnke R.L."/>
            <person name="Bunk B."/>
            <person name="Sproer C."/>
            <person name="Schumann P."/>
            <person name="Evtushenko L.I."/>
            <person name="Kublanov I.V."/>
        </authorList>
    </citation>
    <scope>NUCLEOTIDE SEQUENCE</scope>
    <source>
        <strain evidence="16">DSM 106290</strain>
    </source>
</reference>
<dbReference type="GO" id="GO:0006559">
    <property type="term" value="P:L-phenylalanine catabolic process"/>
    <property type="evidence" value="ECO:0007669"/>
    <property type="project" value="UniProtKB-UniPathway"/>
</dbReference>
<feature type="active site" description="Proton acceptor" evidence="11">
    <location>
        <position position="125"/>
    </location>
</feature>
<name>A0A895XS41_9ACTN</name>
<evidence type="ECO:0000256" key="1">
    <source>
        <dbReference type="ARBA" id="ARBA00001913"/>
    </source>
</evidence>
<dbReference type="Proteomes" id="UP000662939">
    <property type="component" value="Chromosome"/>
</dbReference>
<keyword evidence="9" id="KW-0828">Tyrosine catabolism</keyword>
<feature type="binding site" evidence="13">
    <location>
        <position position="248"/>
    </location>
    <ligand>
        <name>Mg(2+)</name>
        <dbReference type="ChEBI" id="CHEBI:18420"/>
    </ligand>
</feature>
<comment type="cofactor">
    <cofactor evidence="2 13">
        <name>Mg(2+)</name>
        <dbReference type="ChEBI" id="CHEBI:18420"/>
    </cofactor>
</comment>
<feature type="binding site" evidence="13">
    <location>
        <position position="190"/>
    </location>
    <ligand>
        <name>Ca(2+)</name>
        <dbReference type="ChEBI" id="CHEBI:29108"/>
    </ligand>
</feature>
<feature type="domain" description="Fumarylacetoacetase N-terminal" evidence="15">
    <location>
        <begin position="14"/>
        <end position="110"/>
    </location>
</feature>
<evidence type="ECO:0000256" key="2">
    <source>
        <dbReference type="ARBA" id="ARBA00001946"/>
    </source>
</evidence>